<organism evidence="7 8">
    <name type="scientific">Scleromatobacter humisilvae</name>
    <dbReference type="NCBI Taxonomy" id="2897159"/>
    <lineage>
        <taxon>Bacteria</taxon>
        <taxon>Pseudomonadati</taxon>
        <taxon>Pseudomonadota</taxon>
        <taxon>Betaproteobacteria</taxon>
        <taxon>Burkholderiales</taxon>
        <taxon>Sphaerotilaceae</taxon>
        <taxon>Scleromatobacter</taxon>
    </lineage>
</organism>
<evidence type="ECO:0000313" key="8">
    <source>
        <dbReference type="Proteomes" id="UP001139353"/>
    </source>
</evidence>
<dbReference type="PANTHER" id="PTHR43065">
    <property type="entry name" value="SENSOR HISTIDINE KINASE"/>
    <property type="match status" value="1"/>
</dbReference>
<dbReference type="SUPFAM" id="SSF55874">
    <property type="entry name" value="ATPase domain of HSP90 chaperone/DNA topoisomerase II/histidine kinase"/>
    <property type="match status" value="1"/>
</dbReference>
<dbReference type="SMART" id="SM00448">
    <property type="entry name" value="REC"/>
    <property type="match status" value="1"/>
</dbReference>
<dbReference type="InterPro" id="IPR003661">
    <property type="entry name" value="HisK_dim/P_dom"/>
</dbReference>
<dbReference type="EMBL" id="JAJLJH010000002">
    <property type="protein sequence ID" value="MCK9686183.1"/>
    <property type="molecule type" value="Genomic_DNA"/>
</dbReference>
<evidence type="ECO:0000256" key="4">
    <source>
        <dbReference type="PROSITE-ProRule" id="PRU00169"/>
    </source>
</evidence>
<dbReference type="InterPro" id="IPR011006">
    <property type="entry name" value="CheY-like_superfamily"/>
</dbReference>
<dbReference type="RefSeq" id="WP_275682214.1">
    <property type="nucleotide sequence ID" value="NZ_JAJLJH010000002.1"/>
</dbReference>
<dbReference type="AlphaFoldDB" id="A0A9X1YHG1"/>
<dbReference type="PANTHER" id="PTHR43065:SF49">
    <property type="entry name" value="HISTIDINE KINASE"/>
    <property type="match status" value="1"/>
</dbReference>
<evidence type="ECO:0000259" key="6">
    <source>
        <dbReference type="PROSITE" id="PS50110"/>
    </source>
</evidence>
<evidence type="ECO:0000256" key="2">
    <source>
        <dbReference type="ARBA" id="ARBA00012438"/>
    </source>
</evidence>
<dbReference type="Pfam" id="PF02518">
    <property type="entry name" value="HATPase_c"/>
    <property type="match status" value="1"/>
</dbReference>
<sequence length="730" mass="77525">MSIRTRLLLLVFAVWLPAMAGFGMLARSTYLHETRVATNHLRDLARSISMAVDSELDKRVAIANTLGAARSLKEGELERFYEHAKRATEGSGNTVLVVDAERQIINTRRPFGEPLPLRGWKPDPPLVTGAPVVADLMHSSVNGVPVLTVMVPEPGVAPQKVNIGVAFGPDVIQHVLDIQKLPPGAIASVLDGKYQTVARSKDPQKWLGVRAASATVAAASNGLLDQQFDSMSHEGEPTVAVIARSARYGWTVGVGLPRTALNEPAIRVTIQAFAAAGILAVIGLGLALYFARQIGGPVLALSDAAAELGRDRVPEPLRTGLFEADQVGAALHEAGLRSARATELLESRVAEAIRQTQEAQTRLLDGQKHEAIGRLTGGLAHDLNNFLQTMSTGLQVLDRLVKEDAGRRVIEASTRALDKAATLVRQMLAFGRSQPLKPQPIDLHDFVLRCDDLMGRAVGGKVRLTADIEPGLPPLMADPTQFELALLNLVFNARDAMPDGGTVMIRGRLASATQASALPSGRYIAVDVVDTGGGMDAEVLQRVFEPYFTTKAVGVGSGLGLPQVRAFAVQSGGAATISSERGVGTTVSLLLPVSRDPVQASDAASAAPAEFMPLRVLFVEDDLLVSSVVVPALRAAGHTVRHCLNGEAAARALQDGGLFDIVFTDVVMPGAMSGLDLAAWCQANIPAMAVIVATGYTTQHIDAGVKVLSKPYSIETLLMELQYAVRVKRT</sequence>
<name>A0A9X1YHG1_9BURK</name>
<dbReference type="GO" id="GO:0000155">
    <property type="term" value="F:phosphorelay sensor kinase activity"/>
    <property type="evidence" value="ECO:0007669"/>
    <property type="project" value="InterPro"/>
</dbReference>
<evidence type="ECO:0000256" key="1">
    <source>
        <dbReference type="ARBA" id="ARBA00000085"/>
    </source>
</evidence>
<dbReference type="Gene3D" id="3.40.50.2300">
    <property type="match status" value="1"/>
</dbReference>
<comment type="catalytic activity">
    <reaction evidence="1">
        <text>ATP + protein L-histidine = ADP + protein N-phospho-L-histidine.</text>
        <dbReference type="EC" id="2.7.13.3"/>
    </reaction>
</comment>
<dbReference type="EC" id="2.7.13.3" evidence="2"/>
<dbReference type="Gene3D" id="3.30.565.10">
    <property type="entry name" value="Histidine kinase-like ATPase, C-terminal domain"/>
    <property type="match status" value="1"/>
</dbReference>
<dbReference type="InterPro" id="IPR003594">
    <property type="entry name" value="HATPase_dom"/>
</dbReference>
<dbReference type="CDD" id="cd18774">
    <property type="entry name" value="PDC2_HK_sensor"/>
    <property type="match status" value="1"/>
</dbReference>
<protein>
    <recommendedName>
        <fullName evidence="2">histidine kinase</fullName>
        <ecNumber evidence="2">2.7.13.3</ecNumber>
    </recommendedName>
</protein>
<dbReference type="SUPFAM" id="SSF52172">
    <property type="entry name" value="CheY-like"/>
    <property type="match status" value="1"/>
</dbReference>
<dbReference type="SMART" id="SM00388">
    <property type="entry name" value="HisKA"/>
    <property type="match status" value="1"/>
</dbReference>
<keyword evidence="8" id="KW-1185">Reference proteome</keyword>
<keyword evidence="3 4" id="KW-0597">Phosphoprotein</keyword>
<evidence type="ECO:0000259" key="5">
    <source>
        <dbReference type="PROSITE" id="PS50109"/>
    </source>
</evidence>
<evidence type="ECO:0000256" key="3">
    <source>
        <dbReference type="ARBA" id="ARBA00022553"/>
    </source>
</evidence>
<accession>A0A9X1YHG1</accession>
<dbReference type="CDD" id="cd00082">
    <property type="entry name" value="HisKA"/>
    <property type="match status" value="1"/>
</dbReference>
<dbReference type="InterPro" id="IPR036097">
    <property type="entry name" value="HisK_dim/P_sf"/>
</dbReference>
<dbReference type="Gene3D" id="1.10.287.130">
    <property type="match status" value="1"/>
</dbReference>
<reference evidence="7" key="1">
    <citation type="submission" date="2021-11" db="EMBL/GenBank/DDBJ databases">
        <title>BS-T2-15 a new species belonging to the Comamonadaceae family isolated from the soil of a French oak forest.</title>
        <authorList>
            <person name="Mieszkin S."/>
            <person name="Alain K."/>
        </authorList>
    </citation>
    <scope>NUCLEOTIDE SEQUENCE</scope>
    <source>
        <strain evidence="7">BS-T2-15</strain>
    </source>
</reference>
<comment type="caution">
    <text evidence="7">The sequence shown here is derived from an EMBL/GenBank/DDBJ whole genome shotgun (WGS) entry which is preliminary data.</text>
</comment>
<dbReference type="PRINTS" id="PR00344">
    <property type="entry name" value="BCTRLSENSOR"/>
</dbReference>
<dbReference type="SUPFAM" id="SSF47384">
    <property type="entry name" value="Homodimeric domain of signal transducing histidine kinase"/>
    <property type="match status" value="1"/>
</dbReference>
<dbReference type="PROSITE" id="PS50110">
    <property type="entry name" value="RESPONSE_REGULATORY"/>
    <property type="match status" value="1"/>
</dbReference>
<dbReference type="PROSITE" id="PS50109">
    <property type="entry name" value="HIS_KIN"/>
    <property type="match status" value="1"/>
</dbReference>
<feature type="modified residue" description="4-aspartylphosphate" evidence="4">
    <location>
        <position position="665"/>
    </location>
</feature>
<dbReference type="SMART" id="SM00387">
    <property type="entry name" value="HATPase_c"/>
    <property type="match status" value="1"/>
</dbReference>
<dbReference type="InterPro" id="IPR005467">
    <property type="entry name" value="His_kinase_dom"/>
</dbReference>
<feature type="domain" description="Response regulatory" evidence="6">
    <location>
        <begin position="615"/>
        <end position="725"/>
    </location>
</feature>
<dbReference type="InterPro" id="IPR004358">
    <property type="entry name" value="Sig_transdc_His_kin-like_C"/>
</dbReference>
<gene>
    <name evidence="7" type="ORF">LPC04_10750</name>
</gene>
<dbReference type="Pfam" id="PF00072">
    <property type="entry name" value="Response_reg"/>
    <property type="match status" value="1"/>
</dbReference>
<dbReference type="InterPro" id="IPR036890">
    <property type="entry name" value="HATPase_C_sf"/>
</dbReference>
<dbReference type="Proteomes" id="UP001139353">
    <property type="component" value="Unassembled WGS sequence"/>
</dbReference>
<feature type="domain" description="Histidine kinase" evidence="5">
    <location>
        <begin position="378"/>
        <end position="595"/>
    </location>
</feature>
<dbReference type="InterPro" id="IPR001789">
    <property type="entry name" value="Sig_transdc_resp-reg_receiver"/>
</dbReference>
<proteinExistence type="predicted"/>
<evidence type="ECO:0000313" key="7">
    <source>
        <dbReference type="EMBL" id="MCK9686183.1"/>
    </source>
</evidence>